<dbReference type="GO" id="GO:0042981">
    <property type="term" value="P:regulation of apoptotic process"/>
    <property type="evidence" value="ECO:0007669"/>
    <property type="project" value="UniProtKB-ARBA"/>
</dbReference>
<keyword evidence="6" id="KW-0964">Secreted</keyword>
<keyword evidence="9 27" id="KW-0732">Signal</keyword>
<feature type="compositionally biased region" description="Polar residues" evidence="25">
    <location>
        <begin position="974"/>
        <end position="985"/>
    </location>
</feature>
<reference evidence="29" key="3">
    <citation type="submission" date="2025-09" db="UniProtKB">
        <authorList>
            <consortium name="Ensembl"/>
        </authorList>
    </citation>
    <scope>IDENTIFICATION</scope>
</reference>
<keyword evidence="13 26" id="KW-0472">Membrane</keyword>
<dbReference type="GO" id="GO:0009986">
    <property type="term" value="C:cell surface"/>
    <property type="evidence" value="ECO:0007669"/>
    <property type="project" value="UniProtKB-ARBA"/>
</dbReference>
<dbReference type="GO" id="GO:0006954">
    <property type="term" value="P:inflammatory response"/>
    <property type="evidence" value="ECO:0007669"/>
    <property type="project" value="TreeGrafter"/>
</dbReference>
<keyword evidence="15" id="KW-0675">Receptor</keyword>
<dbReference type="AlphaFoldDB" id="A0A8B9SNM1"/>
<feature type="region of interest" description="Disordered" evidence="25">
    <location>
        <begin position="742"/>
        <end position="795"/>
    </location>
</feature>
<feature type="region of interest" description="Disordered" evidence="25">
    <location>
        <begin position="372"/>
        <end position="405"/>
    </location>
</feature>
<dbReference type="InterPro" id="IPR000538">
    <property type="entry name" value="Link_dom"/>
</dbReference>
<dbReference type="InterPro" id="IPR043210">
    <property type="entry name" value="CD44_antigen-like"/>
</dbReference>
<feature type="region of interest" description="Disordered" evidence="25">
    <location>
        <begin position="831"/>
        <end position="927"/>
    </location>
</feature>
<dbReference type="FunFam" id="3.10.100.10:FF:000004">
    <property type="entry name" value="CD44 antigen isoform X2"/>
    <property type="match status" value="1"/>
</dbReference>
<evidence type="ECO:0000256" key="25">
    <source>
        <dbReference type="SAM" id="MobiDB-lite"/>
    </source>
</evidence>
<evidence type="ECO:0000256" key="23">
    <source>
        <dbReference type="ARBA" id="ARBA00032917"/>
    </source>
</evidence>
<feature type="signal peptide" evidence="27">
    <location>
        <begin position="1"/>
        <end position="20"/>
    </location>
</feature>
<dbReference type="CDD" id="cd03516">
    <property type="entry name" value="Link_domain_CD44_like"/>
    <property type="match status" value="1"/>
</dbReference>
<keyword evidence="8 26" id="KW-0812">Transmembrane</keyword>
<keyword evidence="17" id="KW-0966">Cell projection</keyword>
<evidence type="ECO:0000256" key="5">
    <source>
        <dbReference type="ARBA" id="ARBA00022475"/>
    </source>
</evidence>
<sequence length="1090" mass="118256">MASFYVWATFGLCLLKLCLTETQFNVSCRYRGVFHVEKNGRYSLTRTEAADLCRALNSTLSTLEQLEKAHELGFETCRYGFVVGYIVIPRINPYHLCAANHTGIYKLSANTTGRYDAYCYNATETRDKACEPIERIDTSFLSNQGEIVIDNEDGSRYNADGTRHSGDSSTSGVDDENVGSGSSHDTTPVDTSIRRSSPSYYGSVTPVSHLSDHSSGGGEKEFPVTNSDDEISPTSTDISLVTGFDDFTKEDDERHRGSTTPGPPRVHLEKTTTQTWWNPFSNEWWWSNPREKTQEPTQTTRDVTSSGNGSDDEDSSEETTYPTVFPGWHISVAKKEYAPSTTPGPPHVHLEKTTTQTWWNPFSNEWWWSNPREKTQEPTQTTRDVTSSGNGSDDEDSSEETTYPTVFPGWHISVAKKEYAPNTTDVTSSGNGSDDEDSSEETTYPTVFPGWDISVAKKEYAPSTTMDLQHGVLLEISTQDPWNPSYTDEEEQYPSSAGRAPVTSENEKHQGPTQHPLLHSAHSGWISQAQNPANTTGSTEHQEFTLPGENDIEKKTSYTAMASSHGARQNDSAQDQLVYPGWDKGEDYSTQAPVMDRVIPSRENNHEKESSNTALATPDGAHHEDSTQPPLSSDNEVGWGTEGITHSTDAPGGEVLHGLNPASTNEAGDDSLLTGTITESMDAVSREEATKEPLAPSAQPGSESEQANTTDGSYVNLVPGVFSDIDDHHNQLQTLLSTTLATPDGAHHEDSTQPPLSSDNEEGWGTEGITHSTDAPGGEVLHGLNPASTNEAGDDSLLTGTTTAKIDVLEPADVTQEVWTPRVIITALATPDGAHHEDSTQPPLSSDNEVGWGTEGITHSTDAPGGEVLHGLNPASTNEAGDDSLLTGTITESMDVVGREEATKEPLAPSAQPGSESEQANTTDGSYVNLVPGVFSDIDDHHNQLQTPLPPRSTTIIDGDHGSRKGNFEPTPNPGENATTTITSEPRSSQIPDWLIIVAALLALALILVVCIAVSSRRRCGQKKKLVINNGKGAVEDRKTSELNGDASKSQEMVHLVHKEQSNDRTGASDEFLTIDETQNHQELDMKSGV</sequence>
<evidence type="ECO:0000256" key="12">
    <source>
        <dbReference type="ARBA" id="ARBA00022989"/>
    </source>
</evidence>
<evidence type="ECO:0000256" key="20">
    <source>
        <dbReference type="ARBA" id="ARBA00031179"/>
    </source>
</evidence>
<keyword evidence="12 26" id="KW-1133">Transmembrane helix</keyword>
<organism evidence="29 30">
    <name type="scientific">Anas platyrhynchos</name>
    <name type="common">Mallard</name>
    <name type="synonym">Anas boschas</name>
    <dbReference type="NCBI Taxonomy" id="8839"/>
    <lineage>
        <taxon>Eukaryota</taxon>
        <taxon>Metazoa</taxon>
        <taxon>Chordata</taxon>
        <taxon>Craniata</taxon>
        <taxon>Vertebrata</taxon>
        <taxon>Euteleostomi</taxon>
        <taxon>Archelosauria</taxon>
        <taxon>Archosauria</taxon>
        <taxon>Dinosauria</taxon>
        <taxon>Saurischia</taxon>
        <taxon>Theropoda</taxon>
        <taxon>Coelurosauria</taxon>
        <taxon>Aves</taxon>
        <taxon>Neognathae</taxon>
        <taxon>Galloanserae</taxon>
        <taxon>Anseriformes</taxon>
        <taxon>Anatidae</taxon>
        <taxon>Anatinae</taxon>
        <taxon>Anas</taxon>
    </lineage>
</organism>
<keyword evidence="14" id="KW-1015">Disulfide bond</keyword>
<feature type="chain" id="PRO_5034681715" description="CD44 antigen" evidence="27">
    <location>
        <begin position="21"/>
        <end position="1090"/>
    </location>
</feature>
<dbReference type="GO" id="GO:0048731">
    <property type="term" value="P:system development"/>
    <property type="evidence" value="ECO:0007669"/>
    <property type="project" value="UniProtKB-ARBA"/>
</dbReference>
<dbReference type="Proteomes" id="UP000694400">
    <property type="component" value="Chromosome 5"/>
</dbReference>
<dbReference type="GO" id="GO:0007155">
    <property type="term" value="P:cell adhesion"/>
    <property type="evidence" value="ECO:0007669"/>
    <property type="project" value="UniProtKB-KW"/>
</dbReference>
<dbReference type="InterPro" id="IPR016187">
    <property type="entry name" value="CTDL_fold"/>
</dbReference>
<dbReference type="PANTHER" id="PTHR10225">
    <property type="entry name" value="HYALURONAN RECEPTOR"/>
    <property type="match status" value="1"/>
</dbReference>
<evidence type="ECO:0000256" key="16">
    <source>
        <dbReference type="ARBA" id="ARBA00023180"/>
    </source>
</evidence>
<evidence type="ECO:0000256" key="19">
    <source>
        <dbReference type="ARBA" id="ARBA00029928"/>
    </source>
</evidence>
<dbReference type="GO" id="GO:0016323">
    <property type="term" value="C:basolateral plasma membrane"/>
    <property type="evidence" value="ECO:0007669"/>
    <property type="project" value="TreeGrafter"/>
</dbReference>
<feature type="transmembrane region" description="Helical" evidence="26">
    <location>
        <begin position="994"/>
        <end position="1015"/>
    </location>
</feature>
<feature type="region of interest" description="Disordered" evidence="25">
    <location>
        <begin position="960"/>
        <end position="985"/>
    </location>
</feature>
<dbReference type="GO" id="GO:0009653">
    <property type="term" value="P:anatomical structure morphogenesis"/>
    <property type="evidence" value="ECO:0007669"/>
    <property type="project" value="UniProtKB-ARBA"/>
</dbReference>
<keyword evidence="16" id="KW-0325">Glycoprotein</keyword>
<feature type="region of interest" description="Disordered" evidence="25">
    <location>
        <begin position="290"/>
        <end position="323"/>
    </location>
</feature>
<dbReference type="PROSITE" id="PS01241">
    <property type="entry name" value="LINK_1"/>
    <property type="match status" value="1"/>
</dbReference>
<evidence type="ECO:0000256" key="15">
    <source>
        <dbReference type="ARBA" id="ARBA00023170"/>
    </source>
</evidence>
<evidence type="ECO:0000256" key="8">
    <source>
        <dbReference type="ARBA" id="ARBA00022692"/>
    </source>
</evidence>
<feature type="region of interest" description="Disordered" evidence="25">
    <location>
        <begin position="602"/>
        <end position="715"/>
    </location>
</feature>
<comment type="subcellular location">
    <subcellularLocation>
        <location evidence="2">Cell membrane</location>
        <topology evidence="2">Single-pass type I membrane protein</topology>
    </subcellularLocation>
    <subcellularLocation>
        <location evidence="1">Cell projection</location>
        <location evidence="1">Microvillus</location>
    </subcellularLocation>
    <subcellularLocation>
        <location evidence="3">Secreted</location>
    </subcellularLocation>
</comment>
<protein>
    <recommendedName>
        <fullName evidence="4">CD44 antigen</fullName>
    </recommendedName>
    <alternativeName>
        <fullName evidence="22">GP90 lymphocyte homing/adhesion receptor</fullName>
    </alternativeName>
    <alternativeName>
        <fullName evidence="21">HUTCH-I</fullName>
    </alternativeName>
    <alternativeName>
        <fullName evidence="23">Hermes antigen</fullName>
    </alternativeName>
    <alternativeName>
        <fullName evidence="20">Hyaluronate receptor</fullName>
    </alternativeName>
    <alternativeName>
        <fullName evidence="18">Phagocytic glycoprotein 1</fullName>
    </alternativeName>
    <alternativeName>
        <fullName evidence="19">Phagocytic glycoprotein I</fullName>
    </alternativeName>
</protein>
<feature type="compositionally biased region" description="Polar residues" evidence="25">
    <location>
        <begin position="525"/>
        <end position="539"/>
    </location>
</feature>
<evidence type="ECO:0000313" key="29">
    <source>
        <dbReference type="Ensembl" id="ENSAPLP00020008960.1"/>
    </source>
</evidence>
<name>A0A8B9SNM1_ANAPL</name>
<evidence type="ECO:0000256" key="9">
    <source>
        <dbReference type="ARBA" id="ARBA00022729"/>
    </source>
</evidence>
<dbReference type="Gene3D" id="3.10.100.10">
    <property type="entry name" value="Mannose-Binding Protein A, subunit A"/>
    <property type="match status" value="1"/>
</dbReference>
<evidence type="ECO:0000256" key="10">
    <source>
        <dbReference type="ARBA" id="ARBA00022889"/>
    </source>
</evidence>
<reference evidence="29" key="1">
    <citation type="submission" date="2019-08" db="EMBL/GenBank/DDBJ databases">
        <title>Three high-quality genomes provides insights into domestication of ducks.</title>
        <authorList>
            <person name="Hou Z.C."/>
            <person name="Zhu F."/>
            <person name="Yin Z.T."/>
            <person name="Zhang F."/>
        </authorList>
    </citation>
    <scope>NUCLEOTIDE SEQUENCE [LARGE SCALE GENOMIC DNA]</scope>
</reference>
<dbReference type="GO" id="GO:0035692">
    <property type="term" value="C:macrophage migration inhibitory factor receptor complex"/>
    <property type="evidence" value="ECO:0007669"/>
    <property type="project" value="TreeGrafter"/>
</dbReference>
<evidence type="ECO:0000313" key="30">
    <source>
        <dbReference type="Proteomes" id="UP000694400"/>
    </source>
</evidence>
<dbReference type="GO" id="GO:0005576">
    <property type="term" value="C:extracellular region"/>
    <property type="evidence" value="ECO:0007669"/>
    <property type="project" value="UniProtKB-SubCell"/>
</dbReference>
<dbReference type="PROSITE" id="PS50963">
    <property type="entry name" value="LINK_2"/>
    <property type="match status" value="1"/>
</dbReference>
<evidence type="ECO:0000256" key="3">
    <source>
        <dbReference type="ARBA" id="ARBA00004613"/>
    </source>
</evidence>
<evidence type="ECO:0000256" key="18">
    <source>
        <dbReference type="ARBA" id="ARBA00029917"/>
    </source>
</evidence>
<evidence type="ECO:0000256" key="1">
    <source>
        <dbReference type="ARBA" id="ARBA00004105"/>
    </source>
</evidence>
<dbReference type="SMART" id="SM00445">
    <property type="entry name" value="LINK"/>
    <property type="match status" value="1"/>
</dbReference>
<dbReference type="GO" id="GO:0004896">
    <property type="term" value="F:cytokine receptor activity"/>
    <property type="evidence" value="ECO:0007669"/>
    <property type="project" value="TreeGrafter"/>
</dbReference>
<evidence type="ECO:0000256" key="21">
    <source>
        <dbReference type="ARBA" id="ARBA00031823"/>
    </source>
</evidence>
<keyword evidence="11" id="KW-0654">Proteoglycan</keyword>
<dbReference type="PANTHER" id="PTHR10225:SF6">
    <property type="entry name" value="CD44 ANTIGEN"/>
    <property type="match status" value="1"/>
</dbReference>
<reference evidence="29" key="2">
    <citation type="submission" date="2025-08" db="UniProtKB">
        <authorList>
            <consortium name="Ensembl"/>
        </authorList>
    </citation>
    <scope>IDENTIFICATION</scope>
</reference>
<feature type="region of interest" description="Disordered" evidence="25">
    <location>
        <begin position="421"/>
        <end position="445"/>
    </location>
</feature>
<evidence type="ECO:0000256" key="13">
    <source>
        <dbReference type="ARBA" id="ARBA00023136"/>
    </source>
</evidence>
<keyword evidence="5" id="KW-1003">Cell membrane</keyword>
<evidence type="ECO:0000259" key="28">
    <source>
        <dbReference type="PROSITE" id="PS50963"/>
    </source>
</evidence>
<evidence type="ECO:0000256" key="7">
    <source>
        <dbReference type="ARBA" id="ARBA00022553"/>
    </source>
</evidence>
<dbReference type="GO" id="GO:0005902">
    <property type="term" value="C:microvillus"/>
    <property type="evidence" value="ECO:0007669"/>
    <property type="project" value="UniProtKB-SubCell"/>
</dbReference>
<dbReference type="GO" id="GO:0070374">
    <property type="term" value="P:positive regulation of ERK1 and ERK2 cascade"/>
    <property type="evidence" value="ECO:0007669"/>
    <property type="project" value="TreeGrafter"/>
</dbReference>
<evidence type="ECO:0000256" key="6">
    <source>
        <dbReference type="ARBA" id="ARBA00022525"/>
    </source>
</evidence>
<feature type="region of interest" description="Disordered" evidence="25">
    <location>
        <begin position="151"/>
        <end position="273"/>
    </location>
</feature>
<feature type="compositionally biased region" description="Polar residues" evidence="25">
    <location>
        <begin position="179"/>
        <end position="208"/>
    </location>
</feature>
<dbReference type="PRINTS" id="PR01265">
    <property type="entry name" value="LINKMODULE"/>
</dbReference>
<proteinExistence type="predicted"/>
<evidence type="ECO:0000256" key="14">
    <source>
        <dbReference type="ARBA" id="ARBA00023157"/>
    </source>
</evidence>
<dbReference type="SUPFAM" id="SSF56436">
    <property type="entry name" value="C-type lectin-like"/>
    <property type="match status" value="1"/>
</dbReference>
<feature type="region of interest" description="Disordered" evidence="25">
    <location>
        <begin position="479"/>
        <end position="590"/>
    </location>
</feature>
<dbReference type="PRINTS" id="PR00658">
    <property type="entry name" value="CD44"/>
</dbReference>
<evidence type="ECO:0000256" key="17">
    <source>
        <dbReference type="ARBA" id="ARBA00023273"/>
    </source>
</evidence>
<keyword evidence="10" id="KW-0130">Cell adhesion</keyword>
<evidence type="ECO:0000256" key="24">
    <source>
        <dbReference type="PROSITE-ProRule" id="PRU00323"/>
    </source>
</evidence>
<dbReference type="Pfam" id="PF00193">
    <property type="entry name" value="Xlink"/>
    <property type="match status" value="1"/>
</dbReference>
<feature type="compositionally biased region" description="Polar residues" evidence="25">
    <location>
        <begin position="912"/>
        <end position="926"/>
    </location>
</feature>
<feature type="domain" description="Link" evidence="28">
    <location>
        <begin position="32"/>
        <end position="121"/>
    </location>
</feature>
<evidence type="ECO:0000256" key="11">
    <source>
        <dbReference type="ARBA" id="ARBA00022974"/>
    </source>
</evidence>
<dbReference type="InterPro" id="IPR016186">
    <property type="entry name" value="C-type_lectin-like/link_sf"/>
</dbReference>
<feature type="compositionally biased region" description="Polar residues" evidence="25">
    <location>
        <begin position="557"/>
        <end position="575"/>
    </location>
</feature>
<dbReference type="InterPro" id="IPR001231">
    <property type="entry name" value="CD44_antigen"/>
</dbReference>
<dbReference type="GO" id="GO:0005540">
    <property type="term" value="F:hyaluronic acid binding"/>
    <property type="evidence" value="ECO:0007669"/>
    <property type="project" value="InterPro"/>
</dbReference>
<feature type="compositionally biased region" description="Polar residues" evidence="25">
    <location>
        <begin position="699"/>
        <end position="713"/>
    </location>
</feature>
<evidence type="ECO:0000256" key="4">
    <source>
        <dbReference type="ARBA" id="ARBA00020474"/>
    </source>
</evidence>
<evidence type="ECO:0000256" key="22">
    <source>
        <dbReference type="ARBA" id="ARBA00032514"/>
    </source>
</evidence>
<evidence type="ECO:0000256" key="26">
    <source>
        <dbReference type="SAM" id="Phobius"/>
    </source>
</evidence>
<accession>A0A8B9SNM1</accession>
<comment type="caution">
    <text evidence="24">Lacks conserved residue(s) required for the propagation of feature annotation.</text>
</comment>
<evidence type="ECO:0000256" key="2">
    <source>
        <dbReference type="ARBA" id="ARBA00004251"/>
    </source>
</evidence>
<dbReference type="Ensembl" id="ENSAPLT00020009635.1">
    <property type="protein sequence ID" value="ENSAPLP00020008960.1"/>
    <property type="gene ID" value="ENSAPLG00020006494.1"/>
</dbReference>
<keyword evidence="7" id="KW-0597">Phosphoprotein</keyword>
<evidence type="ECO:0000256" key="27">
    <source>
        <dbReference type="SAM" id="SignalP"/>
    </source>
</evidence>